<feature type="region of interest" description="Disordered" evidence="1">
    <location>
        <begin position="375"/>
        <end position="405"/>
    </location>
</feature>
<protein>
    <recommendedName>
        <fullName evidence="7">DUF3324 domain-containing protein</fullName>
    </recommendedName>
</protein>
<feature type="transmembrane region" description="Helical" evidence="2">
    <location>
        <begin position="346"/>
        <end position="367"/>
    </location>
</feature>
<feature type="compositionally biased region" description="Basic residues" evidence="1">
    <location>
        <begin position="375"/>
        <end position="396"/>
    </location>
</feature>
<evidence type="ECO:0000256" key="1">
    <source>
        <dbReference type="SAM" id="MobiDB-lite"/>
    </source>
</evidence>
<sequence length="405" mass="46568">MKKYNLIAMLLVVLLAFNYQIVDSLAADKGMSFSVSAIHPENQISQETSYFDLKMKPGQEEEIQVMMNNATDKEITVEVGVNSAITNNNGVLDYSWNLENVLKKAKENNKDKTKDKIDLKKIAYDSTLKYPIPTITTSKKEVKIPAKSELPYTIKIKMPEEAFDGILLGGLRFTEKENTNDKSEGKKGVQIENKFAYVIGLILQETDNKVTPNLELNRNKIAPASLNGRNAVTINLQNTEMIMMRDFEVDAKIYKKNGKEILHQSSNKSLKMAPNSNFNYAVDWENQPLKAGQYLLKLHAKNQATTDETKEMNQEWNFSEEFRITTDEAKKINEKAVELVKEPISWWIYGLIGLVLFLLLLLIISLIKRYRAKKKKEARRRAMKKKKQNAFKKQQKRKNEQKFKS</sequence>
<accession>A0A7Z8D149</accession>
<evidence type="ECO:0000256" key="2">
    <source>
        <dbReference type="SAM" id="Phobius"/>
    </source>
</evidence>
<dbReference type="Pfam" id="PF11797">
    <property type="entry name" value="WxLIP_HBD"/>
    <property type="match status" value="1"/>
</dbReference>
<reference evidence="5 6" key="1">
    <citation type="journal article" date="2018" name="Int. J. Food Microbiol.">
        <title>Growth of Carnobacterium spp. isolated from chilled vacuum-packaged meat under relevant acidic conditions.</title>
        <authorList>
            <person name="Zhang P."/>
            <person name="Badoni M."/>
            <person name="Ganzle M."/>
            <person name="Yang X."/>
        </authorList>
    </citation>
    <scope>NUCLEOTIDE SEQUENCE [LARGE SCALE GENOMIC DNA]</scope>
    <source>
        <strain evidence="5 6">B2</strain>
    </source>
</reference>
<dbReference type="Pfam" id="PF06030">
    <property type="entry name" value="WxLIP_PGBD"/>
    <property type="match status" value="1"/>
</dbReference>
<evidence type="ECO:0000259" key="4">
    <source>
        <dbReference type="Pfam" id="PF11797"/>
    </source>
</evidence>
<gene>
    <name evidence="5" type="ORF">CKN69_04400</name>
</gene>
<dbReference type="RefSeq" id="WP_135025799.1">
    <property type="nucleotide sequence ID" value="NZ_NROV01000007.1"/>
</dbReference>
<evidence type="ECO:0000313" key="5">
    <source>
        <dbReference type="EMBL" id="TFJ28780.1"/>
    </source>
</evidence>
<evidence type="ECO:0008006" key="7">
    <source>
        <dbReference type="Google" id="ProtNLM"/>
    </source>
</evidence>
<feature type="domain" description="WxL Interacting Protein host binding" evidence="4">
    <location>
        <begin position="186"/>
        <end position="334"/>
    </location>
</feature>
<proteinExistence type="predicted"/>
<keyword evidence="2" id="KW-1133">Transmembrane helix</keyword>
<name>A0A7Z8D149_CARDV</name>
<dbReference type="EMBL" id="NRPP01000007">
    <property type="protein sequence ID" value="TFJ28780.1"/>
    <property type="molecule type" value="Genomic_DNA"/>
</dbReference>
<comment type="caution">
    <text evidence="5">The sequence shown here is derived from an EMBL/GenBank/DDBJ whole genome shotgun (WGS) entry which is preliminary data.</text>
</comment>
<organism evidence="5 6">
    <name type="scientific">Carnobacterium divergens</name>
    <name type="common">Lactobacillus divergens</name>
    <dbReference type="NCBI Taxonomy" id="2748"/>
    <lineage>
        <taxon>Bacteria</taxon>
        <taxon>Bacillati</taxon>
        <taxon>Bacillota</taxon>
        <taxon>Bacilli</taxon>
        <taxon>Lactobacillales</taxon>
        <taxon>Carnobacteriaceae</taxon>
        <taxon>Carnobacterium</taxon>
    </lineage>
</organism>
<dbReference type="InterPro" id="IPR010317">
    <property type="entry name" value="WxLIP_PGBD"/>
</dbReference>
<evidence type="ECO:0000313" key="6">
    <source>
        <dbReference type="Proteomes" id="UP000297938"/>
    </source>
</evidence>
<dbReference type="AlphaFoldDB" id="A0A7Z8D149"/>
<keyword evidence="2" id="KW-0812">Transmembrane</keyword>
<dbReference type="InterPro" id="IPR021759">
    <property type="entry name" value="WxLIP_HBD"/>
</dbReference>
<keyword evidence="2" id="KW-0472">Membrane</keyword>
<evidence type="ECO:0000259" key="3">
    <source>
        <dbReference type="Pfam" id="PF06030"/>
    </source>
</evidence>
<feature type="domain" description="WxL Interacting Protein peptidoglycan binding" evidence="3">
    <location>
        <begin position="33"/>
        <end position="175"/>
    </location>
</feature>
<dbReference type="Proteomes" id="UP000297938">
    <property type="component" value="Unassembled WGS sequence"/>
</dbReference>